<protein>
    <submittedName>
        <fullName evidence="1">Uncharacterized protein</fullName>
    </submittedName>
</protein>
<gene>
    <name evidence="1" type="ORF">SNEC2469_LOCUS24821</name>
</gene>
<dbReference type="EMBL" id="CAJNJA010048303">
    <property type="protein sequence ID" value="CAE7830235.1"/>
    <property type="molecule type" value="Genomic_DNA"/>
</dbReference>
<proteinExistence type="predicted"/>
<comment type="caution">
    <text evidence="1">The sequence shown here is derived from an EMBL/GenBank/DDBJ whole genome shotgun (WGS) entry which is preliminary data.</text>
</comment>
<dbReference type="Proteomes" id="UP000601435">
    <property type="component" value="Unassembled WGS sequence"/>
</dbReference>
<name>A0A812ZLS8_9DINO</name>
<organism evidence="1 2">
    <name type="scientific">Symbiodinium necroappetens</name>
    <dbReference type="NCBI Taxonomy" id="1628268"/>
    <lineage>
        <taxon>Eukaryota</taxon>
        <taxon>Sar</taxon>
        <taxon>Alveolata</taxon>
        <taxon>Dinophyceae</taxon>
        <taxon>Suessiales</taxon>
        <taxon>Symbiodiniaceae</taxon>
        <taxon>Symbiodinium</taxon>
    </lineage>
</organism>
<keyword evidence="2" id="KW-1185">Reference proteome</keyword>
<feature type="non-terminal residue" evidence="1">
    <location>
        <position position="1"/>
    </location>
</feature>
<dbReference type="OrthoDB" id="417851at2759"/>
<evidence type="ECO:0000313" key="2">
    <source>
        <dbReference type="Proteomes" id="UP000601435"/>
    </source>
</evidence>
<sequence length="279" mass="30993">FRVTLLTFTDLDLDNDELGGTLGWFEHSQSYKVVAYHVFLATDETGSNRFRISNGTGIPQGSNEFDVEPDTTVDPTLVEGVASRRDASTDSLRLIPETQLVEENTPAALAISDTFVQAQQVSFTDLDLDVNQFGGNLTWQQPSLDAGLITHYMVYFGLDAAGLNNRYLFTYVPQPFSEIAIPAETSLYHPSYFGSDNTSMLFAACLQRLNYLLVYARSTLAEQTTPAYVGIIDSDMPVKDVFWVGEDLDINDLQGTLQWTPPENISGEVITQPDFNFLL</sequence>
<evidence type="ECO:0000313" key="1">
    <source>
        <dbReference type="EMBL" id="CAE7830235.1"/>
    </source>
</evidence>
<feature type="non-terminal residue" evidence="1">
    <location>
        <position position="279"/>
    </location>
</feature>
<accession>A0A812ZLS8</accession>
<reference evidence="1" key="1">
    <citation type="submission" date="2021-02" db="EMBL/GenBank/DDBJ databases">
        <authorList>
            <person name="Dougan E. K."/>
            <person name="Rhodes N."/>
            <person name="Thang M."/>
            <person name="Chan C."/>
        </authorList>
    </citation>
    <scope>NUCLEOTIDE SEQUENCE</scope>
</reference>
<dbReference type="AlphaFoldDB" id="A0A812ZLS8"/>